<evidence type="ECO:0000256" key="4">
    <source>
        <dbReference type="ARBA" id="ARBA00022475"/>
    </source>
</evidence>
<dbReference type="GO" id="GO:0008270">
    <property type="term" value="F:zinc ion binding"/>
    <property type="evidence" value="ECO:0007669"/>
    <property type="project" value="UniProtKB-KW"/>
</dbReference>
<dbReference type="PROSITE" id="PS51257">
    <property type="entry name" value="PROKAR_LIPOPROTEIN"/>
    <property type="match status" value="1"/>
</dbReference>
<dbReference type="GO" id="GO:0005085">
    <property type="term" value="F:guanyl-nucleotide exchange factor activity"/>
    <property type="evidence" value="ECO:0007669"/>
    <property type="project" value="UniProtKB-KW"/>
</dbReference>
<dbReference type="PANTHER" id="PTHR23113">
    <property type="entry name" value="GUANINE NUCLEOTIDE EXCHANGE FACTOR"/>
    <property type="match status" value="1"/>
</dbReference>
<dbReference type="InterPro" id="IPR036964">
    <property type="entry name" value="RASGEF_cat_dom_sf"/>
</dbReference>
<evidence type="ECO:0000259" key="17">
    <source>
        <dbReference type="PROSITE" id="PS50009"/>
    </source>
</evidence>
<dbReference type="InterPro" id="IPR008937">
    <property type="entry name" value="Ras-like_GEF"/>
</dbReference>
<evidence type="ECO:0000256" key="6">
    <source>
        <dbReference type="ARBA" id="ARBA00022658"/>
    </source>
</evidence>
<dbReference type="SUPFAM" id="SSF57889">
    <property type="entry name" value="Cysteine-rich domain"/>
    <property type="match status" value="1"/>
</dbReference>
<dbReference type="GO" id="GO:0007265">
    <property type="term" value="P:Ras protein signal transduction"/>
    <property type="evidence" value="ECO:0007669"/>
    <property type="project" value="TreeGrafter"/>
</dbReference>
<keyword evidence="11" id="KW-0106">Calcium</keyword>
<dbReference type="GO" id="GO:0005509">
    <property type="term" value="F:calcium ion binding"/>
    <property type="evidence" value="ECO:0007669"/>
    <property type="project" value="InterPro"/>
</dbReference>
<dbReference type="SUPFAM" id="SSF47473">
    <property type="entry name" value="EF-hand"/>
    <property type="match status" value="1"/>
</dbReference>
<dbReference type="Proteomes" id="UP000324091">
    <property type="component" value="Chromosome 16"/>
</dbReference>
<dbReference type="GO" id="GO:0005886">
    <property type="term" value="C:plasma membrane"/>
    <property type="evidence" value="ECO:0007669"/>
    <property type="project" value="UniProtKB-SubCell"/>
</dbReference>
<evidence type="ECO:0000256" key="13">
    <source>
        <dbReference type="ARBA" id="ARBA00023136"/>
    </source>
</evidence>
<keyword evidence="7" id="KW-0479">Metal-binding</keyword>
<feature type="compositionally biased region" description="Basic and acidic residues" evidence="16">
    <location>
        <begin position="33"/>
        <end position="47"/>
    </location>
</feature>
<dbReference type="Gene3D" id="3.30.60.20">
    <property type="match status" value="1"/>
</dbReference>
<protein>
    <submittedName>
        <fullName evidence="20">RAS guanyl-releasing protein 1</fullName>
    </submittedName>
</protein>
<feature type="region of interest" description="Disordered" evidence="16">
    <location>
        <begin position="33"/>
        <end position="59"/>
    </location>
</feature>
<dbReference type="PROSITE" id="PS00479">
    <property type="entry name" value="ZF_DAG_PE_1"/>
    <property type="match status" value="1"/>
</dbReference>
<evidence type="ECO:0000256" key="12">
    <source>
        <dbReference type="ARBA" id="ARBA00023054"/>
    </source>
</evidence>
<sequence length="873" mass="98818">MLPSKRTQMDSLVQPLVAQYLAMGCQAKENNHNESLADEKGKSDAFHKPNPTHSAPGKPAMALGHLTKGATWEELIQACLQSFDSNGCVCGSSHLLNITLTMHRFLITSSDLLDKVIALYPPAQNSNEMASDLRLGRVLILPRCQQQQGVRVGLSTAQPAAVGVEQACADEWRTLIWLHSGESRGVTEPLTGARWPDEQPRGFSHESPLKNSNEFTTGNSLTKVLTFKTALDREHPTACQKICFFIRHWIREFWMMFRLHHSLSDSLEEFREMIREQGQEHLCTLLETKWINERDWSWKASQKIIPNPSKKRKVSLLFDHLEPIELAEHLTYLEFKSFCRISFLDYQNYIRNCCMKDIPAMERSIALCNGISQWVQLMVLSRPTAQLRAEVFTKFIHVAECLHLIHNYNTLMAVVGGLCHSSISRLKDTTSHVHSEVTKVLNEMTDLLSSCRNYDNYRQAYNRCTGFKIPILGVHLKDLISVNEAMSDYVEDSKVNVQKLQALYSHINELIQLQQIPPNLDANKDLVHLLTLSLDLYYTEDEIYELSYTREPKNCKAHPATPSRPPVFVDWASGVAPKPDPRTISKHVQRMVDSVFKNYDHDQNGFISQGEFEKIAASFPFSFCVLDKAKEGLVSRDEITAYFMRASVICSKLGLGFVHNFQETTYMKPTFCDNCSGFLWGVIKQGYRCKDCGMNCHKLCKDQVAFECKKNSKGTNAVDSPTPSSTPVAMGTTEGSDECPFPRPLDESKDWSPESPDMSCSRPQRIHSCTQTEAPQLPPAASDITDPQPALLPAAPPLPSCPSPVRTLRHCAKWENREEDSKPTYECLESDNHRLVKANETLRVKLREAEREVDMLKTLLKRNALHPVEEDSS</sequence>
<evidence type="ECO:0000256" key="8">
    <source>
        <dbReference type="ARBA" id="ARBA00022737"/>
    </source>
</evidence>
<dbReference type="PRINTS" id="PR00008">
    <property type="entry name" value="DAGPEDOMAIN"/>
</dbReference>
<evidence type="ECO:0000256" key="11">
    <source>
        <dbReference type="ARBA" id="ARBA00022837"/>
    </source>
</evidence>
<dbReference type="InterPro" id="IPR020454">
    <property type="entry name" value="DAG/PE-bd"/>
</dbReference>
<evidence type="ECO:0000256" key="15">
    <source>
        <dbReference type="SAM" id="Coils"/>
    </source>
</evidence>
<evidence type="ECO:0000256" key="16">
    <source>
        <dbReference type="SAM" id="MobiDB-lite"/>
    </source>
</evidence>
<keyword evidence="6 14" id="KW-0344">Guanine-nucleotide releasing factor</keyword>
<dbReference type="EMBL" id="RHFK02000008">
    <property type="protein sequence ID" value="TWW72194.1"/>
    <property type="molecule type" value="Genomic_DNA"/>
</dbReference>
<dbReference type="PROSITE" id="PS50222">
    <property type="entry name" value="EF_HAND_2"/>
    <property type="match status" value="1"/>
</dbReference>
<dbReference type="SMART" id="SM00147">
    <property type="entry name" value="RasGEF"/>
    <property type="match status" value="1"/>
</dbReference>
<evidence type="ECO:0000256" key="9">
    <source>
        <dbReference type="ARBA" id="ARBA00022771"/>
    </source>
</evidence>
<keyword evidence="4" id="KW-1003">Cell membrane</keyword>
<accession>A0A5C6NXH5</accession>
<evidence type="ECO:0000256" key="7">
    <source>
        <dbReference type="ARBA" id="ARBA00022723"/>
    </source>
</evidence>
<feature type="domain" description="Ras-GEF" evidence="17">
    <location>
        <begin position="322"/>
        <end position="553"/>
    </location>
</feature>
<dbReference type="PROSITE" id="PS50081">
    <property type="entry name" value="ZF_DAG_PE_2"/>
    <property type="match status" value="1"/>
</dbReference>
<dbReference type="PROSITE" id="PS00018">
    <property type="entry name" value="EF_HAND_1"/>
    <property type="match status" value="1"/>
</dbReference>
<evidence type="ECO:0000256" key="1">
    <source>
        <dbReference type="ARBA" id="ARBA00004202"/>
    </source>
</evidence>
<dbReference type="InterPro" id="IPR046349">
    <property type="entry name" value="C1-like_sf"/>
</dbReference>
<keyword evidence="13" id="KW-0472">Membrane</keyword>
<dbReference type="SMART" id="SM00109">
    <property type="entry name" value="C1"/>
    <property type="match status" value="1"/>
</dbReference>
<dbReference type="CDD" id="cd00155">
    <property type="entry name" value="RasGEF"/>
    <property type="match status" value="1"/>
</dbReference>
<dbReference type="FunFam" id="1.10.238.10:FF:000051">
    <property type="entry name" value="Ras guanyl-releasing protein 3 isoform 1"/>
    <property type="match status" value="1"/>
</dbReference>
<dbReference type="InterPro" id="IPR023578">
    <property type="entry name" value="Ras_GEF_dom_sf"/>
</dbReference>
<feature type="coiled-coil region" evidence="15">
    <location>
        <begin position="832"/>
        <end position="859"/>
    </location>
</feature>
<keyword evidence="21" id="KW-1185">Reference proteome</keyword>
<reference evidence="20 21" key="1">
    <citation type="submission" date="2019-04" db="EMBL/GenBank/DDBJ databases">
        <title>Chromosome genome assembly for Takifugu flavidus.</title>
        <authorList>
            <person name="Xiao S."/>
        </authorList>
    </citation>
    <scope>NUCLEOTIDE SEQUENCE [LARGE SCALE GENOMIC DNA]</scope>
    <source>
        <strain evidence="20">HTHZ2018</strain>
        <tissue evidence="20">Muscle</tissue>
    </source>
</reference>
<dbReference type="InterPro" id="IPR001895">
    <property type="entry name" value="RASGEF_cat_dom"/>
</dbReference>
<feature type="domain" description="EF-hand" evidence="19">
    <location>
        <begin position="587"/>
        <end position="622"/>
    </location>
</feature>
<evidence type="ECO:0000259" key="19">
    <source>
        <dbReference type="PROSITE" id="PS50222"/>
    </source>
</evidence>
<keyword evidence="8" id="KW-0677">Repeat</keyword>
<dbReference type="SUPFAM" id="SSF48366">
    <property type="entry name" value="Ras GEF"/>
    <property type="match status" value="1"/>
</dbReference>
<dbReference type="Gene3D" id="1.10.238.10">
    <property type="entry name" value="EF-hand"/>
    <property type="match status" value="1"/>
</dbReference>
<keyword evidence="5" id="KW-0963">Cytoplasm</keyword>
<feature type="domain" description="Phorbol-ester/DAG-type" evidence="18">
    <location>
        <begin position="658"/>
        <end position="708"/>
    </location>
</feature>
<feature type="region of interest" description="Disordered" evidence="16">
    <location>
        <begin position="188"/>
        <end position="212"/>
    </location>
</feature>
<evidence type="ECO:0000256" key="2">
    <source>
        <dbReference type="ARBA" id="ARBA00004514"/>
    </source>
</evidence>
<dbReference type="Pfam" id="PF00617">
    <property type="entry name" value="RasGEF"/>
    <property type="match status" value="1"/>
</dbReference>
<name>A0A5C6NXH5_9TELE</name>
<evidence type="ECO:0000256" key="3">
    <source>
        <dbReference type="ARBA" id="ARBA00009566"/>
    </source>
</evidence>
<dbReference type="InterPro" id="IPR002048">
    <property type="entry name" value="EF_hand_dom"/>
</dbReference>
<proteinExistence type="inferred from homology"/>
<keyword evidence="10" id="KW-0862">Zinc</keyword>
<dbReference type="FunFam" id="1.10.840.10:FF:000003">
    <property type="entry name" value="Ras guanyl-releasing protein 3 isoform 1"/>
    <property type="match status" value="1"/>
</dbReference>
<dbReference type="InterPro" id="IPR018247">
    <property type="entry name" value="EF_Hand_1_Ca_BS"/>
</dbReference>
<feature type="region of interest" description="Disordered" evidence="16">
    <location>
        <begin position="712"/>
        <end position="757"/>
    </location>
</feature>
<dbReference type="Pfam" id="PF00130">
    <property type="entry name" value="C1_1"/>
    <property type="match status" value="1"/>
</dbReference>
<dbReference type="FunFam" id="3.30.60.20:FF:000023">
    <property type="entry name" value="RAS guanyl-releasing protein 1 isoform X1"/>
    <property type="match status" value="1"/>
</dbReference>
<dbReference type="PANTHER" id="PTHR23113:SF174">
    <property type="entry name" value="RAS GUANYL-RELEASING PROTEIN 1"/>
    <property type="match status" value="1"/>
</dbReference>
<evidence type="ECO:0000259" key="18">
    <source>
        <dbReference type="PROSITE" id="PS50081"/>
    </source>
</evidence>
<feature type="compositionally biased region" description="Basic and acidic residues" evidence="16">
    <location>
        <begin position="195"/>
        <end position="208"/>
    </location>
</feature>
<dbReference type="AlphaFoldDB" id="A0A5C6NXH5"/>
<dbReference type="InterPro" id="IPR002219">
    <property type="entry name" value="PKC_DAG/PE"/>
</dbReference>
<dbReference type="PROSITE" id="PS50009">
    <property type="entry name" value="RASGEF_CAT"/>
    <property type="match status" value="1"/>
</dbReference>
<keyword evidence="12 15" id="KW-0175">Coiled coil</keyword>
<evidence type="ECO:0000256" key="5">
    <source>
        <dbReference type="ARBA" id="ARBA00022490"/>
    </source>
</evidence>
<comment type="similarity">
    <text evidence="3">Belongs to the RASGRP family.</text>
</comment>
<comment type="subcellular location">
    <subcellularLocation>
        <location evidence="1">Cell membrane</location>
        <topology evidence="1">Peripheral membrane protein</topology>
    </subcellularLocation>
    <subcellularLocation>
        <location evidence="2">Cytoplasm</location>
        <location evidence="2">Cytosol</location>
    </subcellularLocation>
</comment>
<feature type="compositionally biased region" description="Polar residues" evidence="16">
    <location>
        <begin position="713"/>
        <end position="727"/>
    </location>
</feature>
<evidence type="ECO:0000313" key="20">
    <source>
        <dbReference type="EMBL" id="TWW72194.1"/>
    </source>
</evidence>
<organism evidence="20 21">
    <name type="scientific">Takifugu flavidus</name>
    <name type="common">sansaifugu</name>
    <dbReference type="NCBI Taxonomy" id="433684"/>
    <lineage>
        <taxon>Eukaryota</taxon>
        <taxon>Metazoa</taxon>
        <taxon>Chordata</taxon>
        <taxon>Craniata</taxon>
        <taxon>Vertebrata</taxon>
        <taxon>Euteleostomi</taxon>
        <taxon>Actinopterygii</taxon>
        <taxon>Neopterygii</taxon>
        <taxon>Teleostei</taxon>
        <taxon>Neoteleostei</taxon>
        <taxon>Acanthomorphata</taxon>
        <taxon>Eupercaria</taxon>
        <taxon>Tetraodontiformes</taxon>
        <taxon>Tetradontoidea</taxon>
        <taxon>Tetraodontidae</taxon>
        <taxon>Takifugu</taxon>
    </lineage>
</organism>
<evidence type="ECO:0000256" key="14">
    <source>
        <dbReference type="PROSITE-ProRule" id="PRU00168"/>
    </source>
</evidence>
<dbReference type="InterPro" id="IPR011992">
    <property type="entry name" value="EF-hand-dom_pair"/>
</dbReference>
<evidence type="ECO:0000313" key="21">
    <source>
        <dbReference type="Proteomes" id="UP000324091"/>
    </source>
</evidence>
<dbReference type="GO" id="GO:0005829">
    <property type="term" value="C:cytosol"/>
    <property type="evidence" value="ECO:0007669"/>
    <property type="project" value="UniProtKB-SubCell"/>
</dbReference>
<dbReference type="Gene3D" id="1.20.870.10">
    <property type="entry name" value="Son of sevenless (SoS) protein Chain: S domain 1"/>
    <property type="match status" value="2"/>
</dbReference>
<evidence type="ECO:0000256" key="10">
    <source>
        <dbReference type="ARBA" id="ARBA00022833"/>
    </source>
</evidence>
<gene>
    <name evidence="20" type="ORF">D4764_16G0006910</name>
</gene>
<dbReference type="Gene3D" id="1.10.840.10">
    <property type="entry name" value="Ras guanine-nucleotide exchange factors catalytic domain"/>
    <property type="match status" value="1"/>
</dbReference>
<keyword evidence="9" id="KW-0863">Zinc-finger</keyword>
<comment type="caution">
    <text evidence="20">The sequence shown here is derived from an EMBL/GenBank/DDBJ whole genome shotgun (WGS) entry which is preliminary data.</text>
</comment>